<evidence type="ECO:0000256" key="1">
    <source>
        <dbReference type="SAM" id="SignalP"/>
    </source>
</evidence>
<proteinExistence type="evidence at transcript level"/>
<keyword evidence="1" id="KW-0732">Signal</keyword>
<name>A0A023G1L8_AMBTT</name>
<protein>
    <submittedName>
        <fullName evidence="2">Putative secreted protein</fullName>
    </submittedName>
</protein>
<sequence length="107" mass="11994">MNGVMLFVFLLLLWFSYATGGQSGSLPVWRGGMRQRRPIRPPQPDPVCGQVCYPLSTVVTCPTGCLCYSRFDDEAGTCLDPRKTIPAGFFYTGYNELNLPRRRIIKG</sequence>
<feature type="signal peptide" evidence="1">
    <location>
        <begin position="1"/>
        <end position="20"/>
    </location>
</feature>
<dbReference type="EMBL" id="GBBM01007764">
    <property type="protein sequence ID" value="JAC27654.1"/>
    <property type="molecule type" value="mRNA"/>
</dbReference>
<accession>A0A023G1L8</accession>
<feature type="chain" id="PRO_5001516021" evidence="1">
    <location>
        <begin position="21"/>
        <end position="107"/>
    </location>
</feature>
<evidence type="ECO:0000313" key="2">
    <source>
        <dbReference type="EMBL" id="JAC27654.1"/>
    </source>
</evidence>
<organism evidence="2">
    <name type="scientific">Amblyomma triste</name>
    <name type="common">Neotropical tick</name>
    <dbReference type="NCBI Taxonomy" id="251400"/>
    <lineage>
        <taxon>Eukaryota</taxon>
        <taxon>Metazoa</taxon>
        <taxon>Ecdysozoa</taxon>
        <taxon>Arthropoda</taxon>
        <taxon>Chelicerata</taxon>
        <taxon>Arachnida</taxon>
        <taxon>Acari</taxon>
        <taxon>Parasitiformes</taxon>
        <taxon>Ixodida</taxon>
        <taxon>Ixodoidea</taxon>
        <taxon>Ixodidae</taxon>
        <taxon>Amblyomminae</taxon>
        <taxon>Amblyomma</taxon>
    </lineage>
</organism>
<reference evidence="2" key="1">
    <citation type="submission" date="2014-03" db="EMBL/GenBank/DDBJ databases">
        <title>The sialotranscriptome of Amblyomma triste, Amblyomma parvum and Amblyomma cajennense ticks, uncovered by 454-based RNA-seq.</title>
        <authorList>
            <person name="Garcia G.R."/>
            <person name="Gardinassi L.G."/>
            <person name="Ribeiro J.M."/>
            <person name="Anatriello E."/>
            <person name="Ferreira B.R."/>
            <person name="Moreira H.N."/>
            <person name="Mafra C."/>
            <person name="Olegario M.M."/>
            <person name="Szabo P.J."/>
            <person name="Miranda-Santos I.K."/>
            <person name="Maruyama S.R."/>
        </authorList>
    </citation>
    <scope>NUCLEOTIDE SEQUENCE</scope>
    <source>
        <strain evidence="2">Mato Grasso do Sul</strain>
        <tissue evidence="2">Salivary glands</tissue>
    </source>
</reference>
<dbReference type="AlphaFoldDB" id="A0A023G1L8"/>